<name>A0A0S4J487_BODSA</name>
<feature type="transmembrane region" description="Helical" evidence="1">
    <location>
        <begin position="84"/>
        <end position="102"/>
    </location>
</feature>
<dbReference type="AlphaFoldDB" id="A0A0S4J487"/>
<keyword evidence="1" id="KW-1133">Transmembrane helix</keyword>
<proteinExistence type="predicted"/>
<keyword evidence="3" id="KW-1185">Reference proteome</keyword>
<dbReference type="Proteomes" id="UP000051952">
    <property type="component" value="Unassembled WGS sequence"/>
</dbReference>
<evidence type="ECO:0000313" key="3">
    <source>
        <dbReference type="Proteomes" id="UP000051952"/>
    </source>
</evidence>
<dbReference type="VEuPathDB" id="TriTrypDB:BSAL_84730"/>
<sequence length="171" mass="19356">MTQSCKLSSSSPSAQLHTQLLSLQLDCEAASNRRLRDARWSKQVTVVTTLFSVGAALASLPMISWQYRKLDRVWRLRHPIRARNYAWAAGVLCCSAVLVQVFQSSPIGHIAAYFKCFDDSAALDDVGMELRLLQVQLERPLGDQQQSMALLEDQCGQLQKRFYQLERIRLA</sequence>
<accession>A0A0S4J487</accession>
<organism evidence="2 3">
    <name type="scientific">Bodo saltans</name>
    <name type="common">Flagellated protozoan</name>
    <dbReference type="NCBI Taxonomy" id="75058"/>
    <lineage>
        <taxon>Eukaryota</taxon>
        <taxon>Discoba</taxon>
        <taxon>Euglenozoa</taxon>
        <taxon>Kinetoplastea</taxon>
        <taxon>Metakinetoplastina</taxon>
        <taxon>Eubodonida</taxon>
        <taxon>Bodonidae</taxon>
        <taxon>Bodo</taxon>
    </lineage>
</organism>
<protein>
    <submittedName>
        <fullName evidence="2">Membrane-associated protein, putative</fullName>
    </submittedName>
</protein>
<keyword evidence="1" id="KW-0472">Membrane</keyword>
<evidence type="ECO:0000256" key="1">
    <source>
        <dbReference type="SAM" id="Phobius"/>
    </source>
</evidence>
<feature type="transmembrane region" description="Helical" evidence="1">
    <location>
        <begin position="44"/>
        <end position="63"/>
    </location>
</feature>
<reference evidence="3" key="1">
    <citation type="submission" date="2015-09" db="EMBL/GenBank/DDBJ databases">
        <authorList>
            <consortium name="Pathogen Informatics"/>
        </authorList>
    </citation>
    <scope>NUCLEOTIDE SEQUENCE [LARGE SCALE GENOMIC DNA]</scope>
    <source>
        <strain evidence="3">Lake Konstanz</strain>
    </source>
</reference>
<gene>
    <name evidence="2" type="ORF">BSAL_84730</name>
</gene>
<dbReference type="EMBL" id="CYKH01000984">
    <property type="protein sequence ID" value="CUG75559.1"/>
    <property type="molecule type" value="Genomic_DNA"/>
</dbReference>
<keyword evidence="1" id="KW-0812">Transmembrane</keyword>
<evidence type="ECO:0000313" key="2">
    <source>
        <dbReference type="EMBL" id="CUG75559.1"/>
    </source>
</evidence>